<dbReference type="Proteomes" id="UP001524478">
    <property type="component" value="Unassembled WGS sequence"/>
</dbReference>
<reference evidence="1 2" key="1">
    <citation type="submission" date="2022-06" db="EMBL/GenBank/DDBJ databases">
        <title>Isolation of gut microbiota from human fecal samples.</title>
        <authorList>
            <person name="Pamer E.G."/>
            <person name="Barat B."/>
            <person name="Waligurski E."/>
            <person name="Medina S."/>
            <person name="Paddock L."/>
            <person name="Mostad J."/>
        </authorList>
    </citation>
    <scope>NUCLEOTIDE SEQUENCE [LARGE SCALE GENOMIC DNA]</scope>
    <source>
        <strain evidence="1 2">DFI.7.95</strain>
    </source>
</reference>
<dbReference type="RefSeq" id="WP_256312564.1">
    <property type="nucleotide sequence ID" value="NZ_JANGAC010000017.1"/>
</dbReference>
<protein>
    <submittedName>
        <fullName evidence="1">Phage Gp37/Gp68 family protein</fullName>
    </submittedName>
</protein>
<dbReference type="EMBL" id="JANGAC010000017">
    <property type="protein sequence ID" value="MCQ4924973.1"/>
    <property type="molecule type" value="Genomic_DNA"/>
</dbReference>
<sequence length="260" mass="30612">MNKTKIDWVKGTDNKQGYTWNPVTGCLYGCEYCYAKRIANRFGLHQETNKIKVLEERYVIENNCIITGEKTIISNPYPYDFTPTFHKYRLDEPSKKTKGVNIFVCSMADLFADWIPDEWIKEVFETCKRASQHRYLFLTKNPDRYIDLYEKKLLPYKENIWLGTTATMPTDEFVFFRDTPYKSFISIEPVLEPFGELAKGEMPQWVIVGVETGNRKDKVIPKKEWILSIKEQCKGAGVPIFMKESLRELMSDEFIQEFPW</sequence>
<dbReference type="InterPro" id="IPR011101">
    <property type="entry name" value="DUF5131"/>
</dbReference>
<evidence type="ECO:0000313" key="1">
    <source>
        <dbReference type="EMBL" id="MCQ4924973.1"/>
    </source>
</evidence>
<comment type="caution">
    <text evidence="1">The sequence shown here is derived from an EMBL/GenBank/DDBJ whole genome shotgun (WGS) entry which is preliminary data.</text>
</comment>
<proteinExistence type="predicted"/>
<dbReference type="Pfam" id="PF07505">
    <property type="entry name" value="DUF5131"/>
    <property type="match status" value="1"/>
</dbReference>
<name>A0ABT1SER2_9FIRM</name>
<gene>
    <name evidence="1" type="ORF">NE686_17870</name>
</gene>
<keyword evidence="2" id="KW-1185">Reference proteome</keyword>
<accession>A0ABT1SER2</accession>
<evidence type="ECO:0000313" key="2">
    <source>
        <dbReference type="Proteomes" id="UP001524478"/>
    </source>
</evidence>
<organism evidence="1 2">
    <name type="scientific">Tissierella carlieri</name>
    <dbReference type="NCBI Taxonomy" id="689904"/>
    <lineage>
        <taxon>Bacteria</taxon>
        <taxon>Bacillati</taxon>
        <taxon>Bacillota</taxon>
        <taxon>Tissierellia</taxon>
        <taxon>Tissierellales</taxon>
        <taxon>Tissierellaceae</taxon>
        <taxon>Tissierella</taxon>
    </lineage>
</organism>